<name>A0A246JCK7_9BURK</name>
<dbReference type="RefSeq" id="WP_088385344.1">
    <property type="nucleotide sequence ID" value="NZ_NIOF01000005.1"/>
</dbReference>
<feature type="transmembrane region" description="Helical" evidence="1">
    <location>
        <begin position="81"/>
        <end position="100"/>
    </location>
</feature>
<feature type="transmembrane region" description="Helical" evidence="1">
    <location>
        <begin position="173"/>
        <end position="195"/>
    </location>
</feature>
<keyword evidence="1" id="KW-0812">Transmembrane</keyword>
<feature type="transmembrane region" description="Helical" evidence="1">
    <location>
        <begin position="112"/>
        <end position="130"/>
    </location>
</feature>
<organism evidence="2 3">
    <name type="scientific">Roseateles aquatilis</name>
    <dbReference type="NCBI Taxonomy" id="431061"/>
    <lineage>
        <taxon>Bacteria</taxon>
        <taxon>Pseudomonadati</taxon>
        <taxon>Pseudomonadota</taxon>
        <taxon>Betaproteobacteria</taxon>
        <taxon>Burkholderiales</taxon>
        <taxon>Sphaerotilaceae</taxon>
        <taxon>Roseateles</taxon>
    </lineage>
</organism>
<evidence type="ECO:0008006" key="4">
    <source>
        <dbReference type="Google" id="ProtNLM"/>
    </source>
</evidence>
<dbReference type="Proteomes" id="UP000197468">
    <property type="component" value="Unassembled WGS sequence"/>
</dbReference>
<keyword evidence="1" id="KW-0472">Membrane</keyword>
<dbReference type="AlphaFoldDB" id="A0A246JCK7"/>
<dbReference type="EMBL" id="NIOF01000005">
    <property type="protein sequence ID" value="OWQ90324.1"/>
    <property type="molecule type" value="Genomic_DNA"/>
</dbReference>
<dbReference type="OrthoDB" id="8750132at2"/>
<proteinExistence type="predicted"/>
<feature type="transmembrane region" description="Helical" evidence="1">
    <location>
        <begin position="50"/>
        <end position="69"/>
    </location>
</feature>
<feature type="transmembrane region" description="Helical" evidence="1">
    <location>
        <begin position="136"/>
        <end position="161"/>
    </location>
</feature>
<keyword evidence="3" id="KW-1185">Reference proteome</keyword>
<keyword evidence="1" id="KW-1133">Transmembrane helix</keyword>
<sequence>MSQHAPLNPTAPVDAASDITTRFAPPQAHVAPVALDQAQARPMWFSVSPVKLLVMCTVTLQFYTVYWFYKQWNLVRLRERSSIIPVARAVFSFFFVWGLFKRVRDSEGAAGASLNAGGLAIGWIVASLMWKAPTPGWWLAMIAPLFLLPAQIAMNAVNATVSPGNARNDRFSVLNWIAIVVGSLFILMALIGTFLPHRP</sequence>
<comment type="caution">
    <text evidence="2">The sequence shown here is derived from an EMBL/GenBank/DDBJ whole genome shotgun (WGS) entry which is preliminary data.</text>
</comment>
<reference evidence="2 3" key="1">
    <citation type="journal article" date="2008" name="Int. J. Syst. Evol. Microbiol.">
        <title>Description of Roseateles aquatilis sp. nov. and Roseateles terrae sp. nov., in the class Betaproteobacteria, and emended description of the genus Roseateles.</title>
        <authorList>
            <person name="Gomila M."/>
            <person name="Bowien B."/>
            <person name="Falsen E."/>
            <person name="Moore E.R."/>
            <person name="Lalucat J."/>
        </authorList>
    </citation>
    <scope>NUCLEOTIDE SEQUENCE [LARGE SCALE GENOMIC DNA]</scope>
    <source>
        <strain evidence="2 3">CCUG 48205</strain>
    </source>
</reference>
<evidence type="ECO:0000256" key="1">
    <source>
        <dbReference type="SAM" id="Phobius"/>
    </source>
</evidence>
<evidence type="ECO:0000313" key="2">
    <source>
        <dbReference type="EMBL" id="OWQ90324.1"/>
    </source>
</evidence>
<accession>A0A246JCK7</accession>
<protein>
    <recommendedName>
        <fullName evidence="4">DUF4234 domain-containing protein</fullName>
    </recommendedName>
</protein>
<gene>
    <name evidence="2" type="ORF">CDN99_13225</name>
</gene>
<evidence type="ECO:0000313" key="3">
    <source>
        <dbReference type="Proteomes" id="UP000197468"/>
    </source>
</evidence>